<dbReference type="RefSeq" id="YP_010242040.1">
    <property type="nucleotide sequence ID" value="NC_059930.1"/>
</dbReference>
<keyword evidence="2 8" id="KW-0596">Phosphopantetheine</keyword>
<dbReference type="InterPro" id="IPR006162">
    <property type="entry name" value="Ppantetheine_attach_site"/>
</dbReference>
<feature type="modified residue" description="O-(pantetheine 4'-phosphoryl)serine" evidence="8">
    <location>
        <position position="38"/>
    </location>
</feature>
<evidence type="ECO:0000259" key="10">
    <source>
        <dbReference type="PROSITE" id="PS50075"/>
    </source>
</evidence>
<dbReference type="HAMAP" id="MF_01217">
    <property type="entry name" value="Acyl_carrier"/>
    <property type="match status" value="1"/>
</dbReference>
<evidence type="ECO:0000256" key="3">
    <source>
        <dbReference type="ARBA" id="ARBA00022516"/>
    </source>
</evidence>
<comment type="pathway">
    <text evidence="8">Lipid metabolism; fatty acid biosynthesis.</text>
</comment>
<dbReference type="EMBL" id="MW561225">
    <property type="protein sequence ID" value="QTI82955.1"/>
    <property type="molecule type" value="Genomic_DNA"/>
</dbReference>
<name>A0A8A6KN46_9STRA</name>
<keyword evidence="5 8" id="KW-0276">Fatty acid metabolism</keyword>
<dbReference type="SUPFAM" id="SSF47336">
    <property type="entry name" value="ACP-like"/>
    <property type="match status" value="1"/>
</dbReference>
<keyword evidence="6 8" id="KW-0443">Lipid metabolism</keyword>
<reference evidence="11" key="1">
    <citation type="submission" date="2021-02" db="EMBL/GenBank/DDBJ databases">
        <authorList>
            <person name="Huang H."/>
            <person name="Chen N."/>
        </authorList>
    </citation>
    <scope>NUCLEOTIDE SEQUENCE</scope>
</reference>
<dbReference type="GeneID" id="69241495"/>
<comment type="function">
    <text evidence="8 9">Carrier of the growing fatty acid chain in fatty acid biosynthesis.</text>
</comment>
<keyword evidence="11" id="KW-0934">Plastid</keyword>
<dbReference type="NCBIfam" id="NF002150">
    <property type="entry name" value="PRK00982.1-4"/>
    <property type="match status" value="1"/>
</dbReference>
<proteinExistence type="inferred from homology"/>
<accession>A0A8A6KN46</accession>
<dbReference type="PROSITE" id="PS50075">
    <property type="entry name" value="CARRIER"/>
    <property type="match status" value="1"/>
</dbReference>
<dbReference type="UniPathway" id="UPA00094"/>
<dbReference type="InterPro" id="IPR003231">
    <property type="entry name" value="ACP"/>
</dbReference>
<evidence type="ECO:0000256" key="7">
    <source>
        <dbReference type="ARBA" id="ARBA00023160"/>
    </source>
</evidence>
<dbReference type="GO" id="GO:0000036">
    <property type="term" value="F:acyl carrier activity"/>
    <property type="evidence" value="ECO:0007669"/>
    <property type="project" value="UniProtKB-UniRule"/>
</dbReference>
<evidence type="ECO:0000256" key="9">
    <source>
        <dbReference type="RuleBase" id="RU000722"/>
    </source>
</evidence>
<organism evidence="11">
    <name type="scientific">Coscinodiscus granii</name>
    <dbReference type="NCBI Taxonomy" id="265552"/>
    <lineage>
        <taxon>Eukaryota</taxon>
        <taxon>Sar</taxon>
        <taxon>Stramenopiles</taxon>
        <taxon>Ochrophyta</taxon>
        <taxon>Bacillariophyta</taxon>
        <taxon>Coscinodiscophyceae</taxon>
        <taxon>Coscinodiscophycidae</taxon>
        <taxon>Coscinodiscales</taxon>
        <taxon>Coscinodiscaceae</taxon>
        <taxon>Coscinodiscus</taxon>
    </lineage>
</organism>
<keyword evidence="7 8" id="KW-0275">Fatty acid biosynthesis</keyword>
<dbReference type="PANTHER" id="PTHR20863">
    <property type="entry name" value="ACYL CARRIER PROTEIN"/>
    <property type="match status" value="1"/>
</dbReference>
<dbReference type="Gene3D" id="1.10.1200.10">
    <property type="entry name" value="ACP-like"/>
    <property type="match status" value="1"/>
</dbReference>
<keyword evidence="4 8" id="KW-0597">Phosphoprotein</keyword>
<comment type="similarity">
    <text evidence="1 8">Belongs to the acyl carrier protein (ACP) family.</text>
</comment>
<dbReference type="Pfam" id="PF00550">
    <property type="entry name" value="PP-binding"/>
    <property type="match status" value="1"/>
</dbReference>
<keyword evidence="11" id="KW-0150">Chloroplast</keyword>
<dbReference type="PROSITE" id="PS00012">
    <property type="entry name" value="PHOSPHOPANTETHEINE"/>
    <property type="match status" value="1"/>
</dbReference>
<evidence type="ECO:0000256" key="4">
    <source>
        <dbReference type="ARBA" id="ARBA00022553"/>
    </source>
</evidence>
<dbReference type="PANTHER" id="PTHR20863:SF76">
    <property type="entry name" value="CARRIER DOMAIN-CONTAINING PROTEIN"/>
    <property type="match status" value="1"/>
</dbReference>
<dbReference type="NCBIfam" id="TIGR00517">
    <property type="entry name" value="acyl_carrier"/>
    <property type="match status" value="1"/>
</dbReference>
<comment type="subcellular location">
    <subcellularLocation>
        <location evidence="8">Plastid</location>
        <location evidence="8">Chloroplast</location>
    </subcellularLocation>
</comment>
<gene>
    <name evidence="8 11" type="primary">acpP</name>
</gene>
<evidence type="ECO:0000256" key="6">
    <source>
        <dbReference type="ARBA" id="ARBA00023098"/>
    </source>
</evidence>
<comment type="PTM">
    <text evidence="8">4'-phosphopantetheine is transferred from CoA to a specific serine of apo-ACP by AcpS. This modification is essential for activity because fatty acids are bound in thioester linkage to the sulfhydryl of the prosthetic group.</text>
</comment>
<dbReference type="InterPro" id="IPR036736">
    <property type="entry name" value="ACP-like_sf"/>
</dbReference>
<dbReference type="RefSeq" id="YP_010241981.1">
    <property type="nucleotide sequence ID" value="NC_059930.1"/>
</dbReference>
<evidence type="ECO:0000256" key="8">
    <source>
        <dbReference type="HAMAP-Rule" id="MF_01217"/>
    </source>
</evidence>
<dbReference type="InterPro" id="IPR009081">
    <property type="entry name" value="PP-bd_ACP"/>
</dbReference>
<evidence type="ECO:0000256" key="5">
    <source>
        <dbReference type="ARBA" id="ARBA00022832"/>
    </source>
</evidence>
<protein>
    <recommendedName>
        <fullName evidence="8 9">Acyl carrier protein</fullName>
        <shortName evidence="8">ACP</shortName>
    </recommendedName>
</protein>
<dbReference type="EMBL" id="MW561225">
    <property type="protein sequence ID" value="QTI82896.1"/>
    <property type="molecule type" value="Genomic_DNA"/>
</dbReference>
<keyword evidence="3 8" id="KW-0444">Lipid biosynthesis</keyword>
<dbReference type="GeneID" id="69241417"/>
<dbReference type="AlphaFoldDB" id="A0A8A6KN46"/>
<geneLocation type="chloroplast" evidence="11"/>
<evidence type="ECO:0000313" key="11">
    <source>
        <dbReference type="EMBL" id="QTI82955.1"/>
    </source>
</evidence>
<dbReference type="GO" id="GO:0000035">
    <property type="term" value="F:acyl binding"/>
    <property type="evidence" value="ECO:0007669"/>
    <property type="project" value="TreeGrafter"/>
</dbReference>
<sequence length="81" mass="8885">MAEDNLTKLQNIVGLQLGIEPSSVKPEANFTKELGADSLDVVELVMAFEEAFEIDINDEAAGDIVTVQDALDYIEGNWKQD</sequence>
<feature type="domain" description="Carrier" evidence="10">
    <location>
        <begin position="3"/>
        <end position="78"/>
    </location>
</feature>
<dbReference type="NCBIfam" id="NF002148">
    <property type="entry name" value="PRK00982.1-2"/>
    <property type="match status" value="1"/>
</dbReference>
<evidence type="ECO:0000256" key="2">
    <source>
        <dbReference type="ARBA" id="ARBA00022450"/>
    </source>
</evidence>
<evidence type="ECO:0000256" key="1">
    <source>
        <dbReference type="ARBA" id="ARBA00010930"/>
    </source>
</evidence>
<dbReference type="GO" id="GO:0009507">
    <property type="term" value="C:chloroplast"/>
    <property type="evidence" value="ECO:0007669"/>
    <property type="project" value="UniProtKB-SubCell"/>
</dbReference>